<dbReference type="EMBL" id="CP022187">
    <property type="protein sequence ID" value="AWI76968.1"/>
    <property type="molecule type" value="Genomic_DNA"/>
</dbReference>
<accession>A0A2U8GU20</accession>
<dbReference type="KEGG" id="acom:CEW83_18460"/>
<name>A0A2U8GU20_9RHOO</name>
<reference evidence="1 2" key="1">
    <citation type="submission" date="2017-06" db="EMBL/GenBank/DDBJ databases">
        <title>Azoarcus.</title>
        <authorList>
            <person name="Woo J.-H."/>
            <person name="Kim H.-S."/>
        </authorList>
    </citation>
    <scope>NUCLEOTIDE SEQUENCE [LARGE SCALE GENOMIC DNA]</scope>
    <source>
        <strain evidence="1 2">TSPY31</strain>
    </source>
</reference>
<dbReference type="Proteomes" id="UP000244930">
    <property type="component" value="Chromosome"/>
</dbReference>
<keyword evidence="2" id="KW-1185">Reference proteome</keyword>
<sequence>MSKLLQRYLGAGNALARLQDHAARLRRLQTVLDGGLPPQFAHACSVVNLKDDVLVIATRGSALAVRLKQMAPSLMDHFLHAGYPLQSIRIKVSTPEETVVQRAPTVRTVSPAAKNQLREFAATLPEDSPLRDALERLARLSRES</sequence>
<protein>
    <recommendedName>
        <fullName evidence="3">RNA-binding protein</fullName>
    </recommendedName>
</protein>
<dbReference type="AlphaFoldDB" id="A0A2U8GU20"/>
<gene>
    <name evidence="1" type="ORF">CEW83_18460</name>
</gene>
<dbReference type="InterPro" id="IPR007922">
    <property type="entry name" value="DciA-like"/>
</dbReference>
<evidence type="ECO:0008006" key="3">
    <source>
        <dbReference type="Google" id="ProtNLM"/>
    </source>
</evidence>
<dbReference type="RefSeq" id="WP_108950667.1">
    <property type="nucleotide sequence ID" value="NZ_CP022187.1"/>
</dbReference>
<evidence type="ECO:0000313" key="2">
    <source>
        <dbReference type="Proteomes" id="UP000244930"/>
    </source>
</evidence>
<proteinExistence type="predicted"/>
<organism evidence="1 2">
    <name type="scientific">Parazoarcus communis</name>
    <dbReference type="NCBI Taxonomy" id="41977"/>
    <lineage>
        <taxon>Bacteria</taxon>
        <taxon>Pseudomonadati</taxon>
        <taxon>Pseudomonadota</taxon>
        <taxon>Betaproteobacteria</taxon>
        <taxon>Rhodocyclales</taxon>
        <taxon>Zoogloeaceae</taxon>
        <taxon>Parazoarcus</taxon>
    </lineage>
</organism>
<dbReference type="Pfam" id="PF05258">
    <property type="entry name" value="DciA"/>
    <property type="match status" value="1"/>
</dbReference>
<evidence type="ECO:0000313" key="1">
    <source>
        <dbReference type="EMBL" id="AWI76968.1"/>
    </source>
</evidence>